<keyword evidence="2" id="KW-0540">Nuclease</keyword>
<gene>
    <name evidence="2 4 5" type="ORF">SRAE_1000030200</name>
</gene>
<proteinExistence type="predicted"/>
<dbReference type="EMBL" id="LN609528">
    <property type="protein sequence ID" value="CEF62026.1"/>
    <property type="molecule type" value="Genomic_DNA"/>
</dbReference>
<dbReference type="SUPFAM" id="SSF53098">
    <property type="entry name" value="Ribonuclease H-like"/>
    <property type="match status" value="1"/>
</dbReference>
<dbReference type="Gene3D" id="3.30.420.10">
    <property type="entry name" value="Ribonuclease H-like superfamily/Ribonuclease H"/>
    <property type="match status" value="1"/>
</dbReference>
<dbReference type="GO" id="GO:0003676">
    <property type="term" value="F:nucleic acid binding"/>
    <property type="evidence" value="ECO:0007669"/>
    <property type="project" value="InterPro"/>
</dbReference>
<dbReference type="WormBase" id="SRAE_1000030200">
    <property type="protein sequence ID" value="SRP08752"/>
    <property type="gene ID" value="WBGene00256896"/>
</dbReference>
<dbReference type="PANTHER" id="PTHR47765:SF2">
    <property type="entry name" value="EXONUCLEASE MUT-7 HOMOLOG"/>
    <property type="match status" value="1"/>
</dbReference>
<reference evidence="4" key="2">
    <citation type="submission" date="2020-12" db="UniProtKB">
        <authorList>
            <consortium name="WormBaseParasite"/>
        </authorList>
    </citation>
    <scope>IDENTIFICATION</scope>
</reference>
<dbReference type="PANTHER" id="PTHR47765">
    <property type="entry name" value="3'-5' EXONUCLEASE DOMAIN-CONTAINING PROTEIN"/>
    <property type="match status" value="1"/>
</dbReference>
<dbReference type="AlphaFoldDB" id="A0A090KX83"/>
<protein>
    <submittedName>
        <fullName evidence="2 4">3'-5' exonuclease domain and Ribonuclease H-like domain-containing protein</fullName>
    </submittedName>
</protein>
<reference evidence="2 3" key="1">
    <citation type="submission" date="2014-09" db="EMBL/GenBank/DDBJ databases">
        <authorList>
            <person name="Martin A.A."/>
        </authorList>
    </citation>
    <scope>NUCLEOTIDE SEQUENCE</scope>
    <source>
        <strain evidence="3">ED321</strain>
        <strain evidence="2">ED321 Heterogonic</strain>
    </source>
</reference>
<dbReference type="RefSeq" id="XP_024501228.1">
    <property type="nucleotide sequence ID" value="XM_024647117.1"/>
</dbReference>
<keyword evidence="3" id="KW-1185">Reference proteome</keyword>
<evidence type="ECO:0000313" key="3">
    <source>
        <dbReference type="Proteomes" id="UP000035682"/>
    </source>
</evidence>
<feature type="domain" description="3'-5' exonuclease" evidence="1">
    <location>
        <begin position="424"/>
        <end position="599"/>
    </location>
</feature>
<organism evidence="2">
    <name type="scientific">Strongyloides ratti</name>
    <name type="common">Parasitic roundworm</name>
    <dbReference type="NCBI Taxonomy" id="34506"/>
    <lineage>
        <taxon>Eukaryota</taxon>
        <taxon>Metazoa</taxon>
        <taxon>Ecdysozoa</taxon>
        <taxon>Nematoda</taxon>
        <taxon>Chromadorea</taxon>
        <taxon>Rhabditida</taxon>
        <taxon>Tylenchina</taxon>
        <taxon>Panagrolaimomorpha</taxon>
        <taxon>Strongyloidoidea</taxon>
        <taxon>Strongyloididae</taxon>
        <taxon>Strongyloides</taxon>
    </lineage>
</organism>
<evidence type="ECO:0000313" key="4">
    <source>
        <dbReference type="WBParaSite" id="SRAE_1000030200.1"/>
    </source>
</evidence>
<evidence type="ECO:0000313" key="2">
    <source>
        <dbReference type="EMBL" id="CEF62026.1"/>
    </source>
</evidence>
<dbReference type="OrthoDB" id="18193at2759"/>
<dbReference type="InterPro" id="IPR012337">
    <property type="entry name" value="RNaseH-like_sf"/>
</dbReference>
<dbReference type="STRING" id="34506.A0A090KX83"/>
<name>A0A090KX83_STRRB</name>
<dbReference type="InterPro" id="IPR036397">
    <property type="entry name" value="RNaseH_sf"/>
</dbReference>
<evidence type="ECO:0000313" key="5">
    <source>
        <dbReference type="WormBase" id="SRAE_1000030200"/>
    </source>
</evidence>
<dbReference type="GO" id="GO:0006139">
    <property type="term" value="P:nucleobase-containing compound metabolic process"/>
    <property type="evidence" value="ECO:0007669"/>
    <property type="project" value="InterPro"/>
</dbReference>
<dbReference type="CTD" id="36374391"/>
<dbReference type="InterPro" id="IPR052408">
    <property type="entry name" value="Exonuclease_MUT-7-like"/>
</dbReference>
<sequence>MFKLSKMDDSNSTKDYLILKKLLESIKNHTGRTDEETNKFLIESFYKIERELNCNQSILFIYLLCNASDGTNSNGHNYIKNIIDIYERYLSTLQVQETWRTFLSYDVKISVIEILSKKSFKLVNNILPSIANIFELSSDSDVRSYLKKTISLMAHNPENNGFFFWCDYFEIYDAIDIHIYTLFVFKKKIIMGENIKIIEFLDKIDKEKRNKILYFLDKLMPVNVSFNKYNEFFYKNLKQFLNEYSNEYKYLEDIYEVLDLKTFEKIITNFAKRFNVEKEIILNTYIYKIMFRLLFQYSGYRKGITNGTSSSVFVNFYQHILSDLGGCPSASQTFIETFYNMRYGEEICFFTIIFMPDLENYINDNYKRIFNDKNNLVNFNMRFKYLIENNSSIRELYKRTRQKVVISEKLESTTKIFNEINVYIVETEEHFKEAMTWLADAKLIAVDTEFLPDIVGGGLCLCQIALQDGVLVFDAEKISIQKPCWKELNDFKVLSSILGNVEDKYYKDSFKRIIDVQFLYMNLLKEPLFKKFLDDDDDTNEIDKVSLKDITKNVIKYNMEKEFQYAAWRMRPLPINMIQYAAIDAFILIPIYIKMKKIVKNDELFAKLEDINQDSPLNKISTSNDITSKSNGEMKKMKERSTITEIVQFIKGFNICLKEVKNYGTLKNNNITILSIGKAVNLWKYNNRYNRILSLRYTDSLEDKILYIFNELKVRLDEKLISQKCIHCHGKSIVIVSRQLLLLVYYDYFLMDTENHKHFKNLEEINEETIKKNLLDEKDGGSYNSENNLYYSNDFIIDVEAKKIMLLSENKWRDLPPQKQSCFLKIYYTPNDFIFCYACDTFSTYHKI</sequence>
<dbReference type="InterPro" id="IPR002562">
    <property type="entry name" value="3'-5'_exonuclease_dom"/>
</dbReference>
<evidence type="ECO:0000259" key="1">
    <source>
        <dbReference type="Pfam" id="PF01612"/>
    </source>
</evidence>
<dbReference type="WBParaSite" id="SRAE_1000030200.1">
    <property type="protein sequence ID" value="SRAE_1000030200.1"/>
    <property type="gene ID" value="WBGene00256896"/>
</dbReference>
<keyword evidence="2" id="KW-0269">Exonuclease</keyword>
<dbReference type="Proteomes" id="UP000035682">
    <property type="component" value="Unplaced"/>
</dbReference>
<accession>A0A090KX83</accession>
<keyword evidence="2" id="KW-0378">Hydrolase</keyword>
<dbReference type="GeneID" id="36374391"/>
<dbReference type="Pfam" id="PF01612">
    <property type="entry name" value="DNA_pol_A_exo1"/>
    <property type="match status" value="1"/>
</dbReference>
<dbReference type="GO" id="GO:0008408">
    <property type="term" value="F:3'-5' exonuclease activity"/>
    <property type="evidence" value="ECO:0007669"/>
    <property type="project" value="InterPro"/>
</dbReference>